<keyword evidence="1" id="KW-0812">Transmembrane</keyword>
<gene>
    <name evidence="2" type="ORF">ACERK3_18220</name>
</gene>
<keyword evidence="1" id="KW-0472">Membrane</keyword>
<comment type="caution">
    <text evidence="2">The sequence shown here is derived from an EMBL/GenBank/DDBJ whole genome shotgun (WGS) entry which is preliminary data.</text>
</comment>
<keyword evidence="1" id="KW-1133">Transmembrane helix</keyword>
<dbReference type="EMBL" id="JBGUBD010000017">
    <property type="protein sequence ID" value="MFA9480213.1"/>
    <property type="molecule type" value="Genomic_DNA"/>
</dbReference>
<name>A0ABV4UAV2_9BACT</name>
<sequence length="197" mass="21147">MNDINNSPRTRDDAIDPALESLLDEALGAPEPPTGMADRIVAATEARLPGRDAHTVAPHRARREGVLARIGLTSAWRAAAAVAVVGLLGAGLLAVLSADQNNDVPGPGIVGHMHEPTTQRVALSRAEQRELLAAFAAAEGVDFESYWTQRLLAYNGEFVSSAEDDDRVWSGSDDPVDMLLDTYEVEWLGADGPRMFF</sequence>
<evidence type="ECO:0000313" key="2">
    <source>
        <dbReference type="EMBL" id="MFA9480213.1"/>
    </source>
</evidence>
<protein>
    <submittedName>
        <fullName evidence="2">Uncharacterized protein</fullName>
    </submittedName>
</protein>
<organism evidence="2 3">
    <name type="scientific">Natronomicrosphaera hydrolytica</name>
    <dbReference type="NCBI Taxonomy" id="3242702"/>
    <lineage>
        <taxon>Bacteria</taxon>
        <taxon>Pseudomonadati</taxon>
        <taxon>Planctomycetota</taxon>
        <taxon>Phycisphaerae</taxon>
        <taxon>Phycisphaerales</taxon>
        <taxon>Phycisphaeraceae</taxon>
        <taxon>Natronomicrosphaera</taxon>
    </lineage>
</organism>
<dbReference type="Proteomes" id="UP001575105">
    <property type="component" value="Unassembled WGS sequence"/>
</dbReference>
<dbReference type="RefSeq" id="WP_425347137.1">
    <property type="nucleotide sequence ID" value="NZ_JBGUBD010000017.1"/>
</dbReference>
<feature type="transmembrane region" description="Helical" evidence="1">
    <location>
        <begin position="78"/>
        <end position="98"/>
    </location>
</feature>
<proteinExistence type="predicted"/>
<evidence type="ECO:0000313" key="3">
    <source>
        <dbReference type="Proteomes" id="UP001575105"/>
    </source>
</evidence>
<reference evidence="2 3" key="1">
    <citation type="submission" date="2024-08" db="EMBL/GenBank/DDBJ databases">
        <title>Whole-genome sequencing of halo(alkali)philic microorganisms from hypersaline lakes.</title>
        <authorList>
            <person name="Sorokin D.Y."/>
            <person name="Merkel A.Y."/>
            <person name="Messina E."/>
            <person name="Yakimov M."/>
        </authorList>
    </citation>
    <scope>NUCLEOTIDE SEQUENCE [LARGE SCALE GENOMIC DNA]</scope>
    <source>
        <strain evidence="2 3">AB-hyl4</strain>
    </source>
</reference>
<evidence type="ECO:0000256" key="1">
    <source>
        <dbReference type="SAM" id="Phobius"/>
    </source>
</evidence>
<accession>A0ABV4UAV2</accession>
<keyword evidence="3" id="KW-1185">Reference proteome</keyword>